<keyword evidence="1" id="KW-0456">Lyase</keyword>
<keyword evidence="6" id="KW-1185">Reference proteome</keyword>
<protein>
    <submittedName>
        <fullName evidence="5">Dihydrodipicolinate synthase family protein</fullName>
    </submittedName>
</protein>
<dbReference type="Pfam" id="PF00701">
    <property type="entry name" value="DHDPS"/>
    <property type="match status" value="1"/>
</dbReference>
<dbReference type="GeneID" id="67178026"/>
<evidence type="ECO:0000256" key="3">
    <source>
        <dbReference type="PIRSR" id="PIRSR001365-1"/>
    </source>
</evidence>
<evidence type="ECO:0000256" key="2">
    <source>
        <dbReference type="ARBA" id="ARBA00023270"/>
    </source>
</evidence>
<dbReference type="GO" id="GO:0008840">
    <property type="term" value="F:4-hydroxy-tetrahydrodipicolinate synthase activity"/>
    <property type="evidence" value="ECO:0007669"/>
    <property type="project" value="TreeGrafter"/>
</dbReference>
<dbReference type="PIRSF" id="PIRSF001365">
    <property type="entry name" value="DHDPS"/>
    <property type="match status" value="1"/>
</dbReference>
<dbReference type="GO" id="GO:0008675">
    <property type="term" value="F:2-dehydro-3-deoxy-phosphogluconate aldolase activity"/>
    <property type="evidence" value="ECO:0007669"/>
    <property type="project" value="UniProtKB-ARBA"/>
</dbReference>
<dbReference type="InterPro" id="IPR002220">
    <property type="entry name" value="DapA-like"/>
</dbReference>
<accession>A0A8T8W8Y9</accession>
<dbReference type="EMBL" id="CP081958">
    <property type="protein sequence ID" value="QZP36244.1"/>
    <property type="molecule type" value="Genomic_DNA"/>
</dbReference>
<proteinExistence type="predicted"/>
<dbReference type="AlphaFoldDB" id="A0A8T8W8Y9"/>
<dbReference type="SMART" id="SM01130">
    <property type="entry name" value="DHDPS"/>
    <property type="match status" value="1"/>
</dbReference>
<evidence type="ECO:0000313" key="5">
    <source>
        <dbReference type="EMBL" id="QZP36244.1"/>
    </source>
</evidence>
<dbReference type="Proteomes" id="UP000826254">
    <property type="component" value="Chromosome"/>
</dbReference>
<organism evidence="5 6">
    <name type="scientific">Halobaculum magnesiiphilum</name>
    <dbReference type="NCBI Taxonomy" id="1017351"/>
    <lineage>
        <taxon>Archaea</taxon>
        <taxon>Methanobacteriati</taxon>
        <taxon>Methanobacteriota</taxon>
        <taxon>Stenosarchaea group</taxon>
        <taxon>Halobacteria</taxon>
        <taxon>Halobacteriales</taxon>
        <taxon>Haloferacaceae</taxon>
        <taxon>Halobaculum</taxon>
    </lineage>
</organism>
<dbReference type="PRINTS" id="PR00146">
    <property type="entry name" value="DHPICSNTHASE"/>
</dbReference>
<evidence type="ECO:0000256" key="4">
    <source>
        <dbReference type="PIRSR" id="PIRSR001365-2"/>
    </source>
</evidence>
<dbReference type="InterPro" id="IPR020625">
    <property type="entry name" value="Schiff_base-form_aldolases_AS"/>
</dbReference>
<dbReference type="GO" id="GO:0044281">
    <property type="term" value="P:small molecule metabolic process"/>
    <property type="evidence" value="ECO:0007669"/>
    <property type="project" value="UniProtKB-ARBA"/>
</dbReference>
<feature type="binding site" evidence="4">
    <location>
        <position position="201"/>
    </location>
    <ligand>
        <name>pyruvate</name>
        <dbReference type="ChEBI" id="CHEBI:15361"/>
    </ligand>
</feature>
<dbReference type="SUPFAM" id="SSF51569">
    <property type="entry name" value="Aldolase"/>
    <property type="match status" value="1"/>
</dbReference>
<dbReference type="PANTHER" id="PTHR12128">
    <property type="entry name" value="DIHYDRODIPICOLINATE SYNTHASE"/>
    <property type="match status" value="1"/>
</dbReference>
<dbReference type="RefSeq" id="WP_222606068.1">
    <property type="nucleotide sequence ID" value="NZ_CP081958.1"/>
</dbReference>
<dbReference type="KEGG" id="hmp:K6T50_07750"/>
<sequence>MHGTGPPLVTPFDADGALDEAALRDLVGWVEDRGVDFLVPCGSNSEAELMTAEERTRTIEVVAEEASVPVLAGTGSPGKRETLAATDAAADAGADAALVVTPFYYGHDQATLEAYYREVADESPVPVYLYSVPVFTDVTLEPETVGRLAEHPNVAGMKDSSGDIGAFQRTLDRTADADFDLVVGAGGVLGQALAAGGTGGVLALANVAPEATTAIYEAHAAGDDECARELTAACVELNHAITAEYGIPGLKYAMRRRGAPAGHARSPHRPIDAEAKAALDDHLADFEDLRGDL</sequence>
<evidence type="ECO:0000313" key="6">
    <source>
        <dbReference type="Proteomes" id="UP000826254"/>
    </source>
</evidence>
<dbReference type="Gene3D" id="3.20.20.70">
    <property type="entry name" value="Aldolase class I"/>
    <property type="match status" value="1"/>
</dbReference>
<dbReference type="PROSITE" id="PS00666">
    <property type="entry name" value="DHDPS_2"/>
    <property type="match status" value="1"/>
</dbReference>
<gene>
    <name evidence="5" type="ORF">K6T50_07750</name>
</gene>
<reference evidence="5 6" key="1">
    <citation type="journal article" date="2021" name="Int. J. Syst. Evol. Microbiol.">
        <title>Halobaculum halophilum sp. nov. and Halobaculum salinum sp. nov., isolated from salt lake and saline soil.</title>
        <authorList>
            <person name="Cui H.L."/>
            <person name="Shi X.W."/>
            <person name="Yin X.M."/>
            <person name="Yang X.Y."/>
            <person name="Hou J."/>
            <person name="Zhu L."/>
        </authorList>
    </citation>
    <scope>NUCLEOTIDE SEQUENCE [LARGE SCALE GENOMIC DNA]</scope>
    <source>
        <strain evidence="5 6">NBRC 109044</strain>
    </source>
</reference>
<evidence type="ECO:0000256" key="1">
    <source>
        <dbReference type="ARBA" id="ARBA00023239"/>
    </source>
</evidence>
<dbReference type="CDD" id="cd00408">
    <property type="entry name" value="DHDPS-like"/>
    <property type="match status" value="1"/>
</dbReference>
<name>A0A8T8W8Y9_9EURY</name>
<dbReference type="PANTHER" id="PTHR12128:SF66">
    <property type="entry name" value="4-HYDROXY-2-OXOGLUTARATE ALDOLASE, MITOCHONDRIAL"/>
    <property type="match status" value="1"/>
</dbReference>
<feature type="active site" description="Proton donor/acceptor" evidence="3">
    <location>
        <position position="130"/>
    </location>
</feature>
<dbReference type="InterPro" id="IPR013785">
    <property type="entry name" value="Aldolase_TIM"/>
</dbReference>
<keyword evidence="2" id="KW-0704">Schiff base</keyword>
<feature type="active site" description="Schiff-base intermediate with substrate" evidence="3">
    <location>
        <position position="158"/>
    </location>
</feature>